<evidence type="ECO:0000313" key="2">
    <source>
        <dbReference type="Proteomes" id="UP000017646"/>
    </source>
</evidence>
<proteinExistence type="predicted"/>
<gene>
    <name evidence="1" type="ORF">CampHawk_107</name>
</gene>
<organism evidence="1 2">
    <name type="scientific">Bacillus phage CampHawk</name>
    <dbReference type="NCBI Taxonomy" id="1406783"/>
    <lineage>
        <taxon>Viruses</taxon>
        <taxon>Duplodnaviria</taxon>
        <taxon>Heunggongvirae</taxon>
        <taxon>Uroviricota</taxon>
        <taxon>Caudoviricetes</taxon>
        <taxon>Herelleviridae</taxon>
        <taxon>Spounavirinae</taxon>
        <taxon>Okubovirus</taxon>
        <taxon>Okubovirus camphawk</taxon>
    </lineage>
</organism>
<name>U5PSU4_9CAUD</name>
<dbReference type="EMBL" id="KF669649">
    <property type="protein sequence ID" value="AGY46985.1"/>
    <property type="molecule type" value="Genomic_DNA"/>
</dbReference>
<protein>
    <submittedName>
        <fullName evidence="1">Uncharacterized protein</fullName>
    </submittedName>
</protein>
<reference evidence="1 2" key="1">
    <citation type="journal article" date="2013" name="Genome Announc.">
        <title>Complete Genome of Bacillus subtilis Myophage CampHawk.</title>
        <authorList>
            <person name="Ritz M.P."/>
            <person name="Perl A.L."/>
            <person name="Colquhoun J.M."/>
            <person name="Chamakura K.R."/>
            <person name="Kuty Everett G.F."/>
        </authorList>
    </citation>
    <scope>NUCLEOTIDE SEQUENCE [LARGE SCALE GENOMIC DNA]</scope>
</reference>
<sequence>MMLLQRLGLRSAFSIKSEKETFKDLFKSFKKKTLKEKEKKLIFVLRSRTKRAQHNNIVIQYGGTESGREVYTQTY</sequence>
<dbReference type="Proteomes" id="UP000017646">
    <property type="component" value="Segment"/>
</dbReference>
<keyword evidence="2" id="KW-1185">Reference proteome</keyword>
<dbReference type="KEGG" id="vg:17526654"/>
<dbReference type="GeneID" id="17526654"/>
<dbReference type="RefSeq" id="YP_008770041.1">
    <property type="nucleotide sequence ID" value="NC_022761.1"/>
</dbReference>
<accession>U5PSU4</accession>
<evidence type="ECO:0000313" key="1">
    <source>
        <dbReference type="EMBL" id="AGY46985.1"/>
    </source>
</evidence>